<keyword evidence="2" id="KW-0813">Transport</keyword>
<proteinExistence type="inferred from homology"/>
<evidence type="ECO:0000256" key="7">
    <source>
        <dbReference type="ARBA" id="ARBA00023136"/>
    </source>
</evidence>
<feature type="transmembrane region" description="Helical" evidence="9">
    <location>
        <begin position="105"/>
        <end position="125"/>
    </location>
</feature>
<dbReference type="PANTHER" id="PTHR35011">
    <property type="entry name" value="2,3-DIKETO-L-GULONATE TRAP TRANSPORTER SMALL PERMEASE PROTEIN YIAM"/>
    <property type="match status" value="1"/>
</dbReference>
<reference evidence="11 12" key="1">
    <citation type="submission" date="2017-10" db="EMBL/GenBank/DDBJ databases">
        <title>Genomics of the genus Arcobacter.</title>
        <authorList>
            <person name="Perez-Cataluna A."/>
            <person name="Figueras M.J."/>
        </authorList>
    </citation>
    <scope>NUCLEOTIDE SEQUENCE [LARGE SCALE GENOMIC DNA]</scope>
    <source>
        <strain evidence="11 12">CECT 8987</strain>
    </source>
</reference>
<feature type="domain" description="Tripartite ATP-independent periplasmic transporters DctQ component" evidence="10">
    <location>
        <begin position="1"/>
        <end position="132"/>
    </location>
</feature>
<evidence type="ECO:0000313" key="12">
    <source>
        <dbReference type="Proteomes" id="UP000290657"/>
    </source>
</evidence>
<keyword evidence="7 9" id="KW-0472">Membrane</keyword>
<protein>
    <submittedName>
        <fullName evidence="11">C4-dicarboxylate ABC transporter permease</fullName>
    </submittedName>
</protein>
<evidence type="ECO:0000256" key="5">
    <source>
        <dbReference type="ARBA" id="ARBA00022692"/>
    </source>
</evidence>
<feature type="transmembrane region" description="Helical" evidence="9">
    <location>
        <begin position="25"/>
        <end position="43"/>
    </location>
</feature>
<gene>
    <name evidence="11" type="ORF">CRV04_00680</name>
</gene>
<feature type="transmembrane region" description="Helical" evidence="9">
    <location>
        <begin position="64"/>
        <end position="85"/>
    </location>
</feature>
<keyword evidence="12" id="KW-1185">Reference proteome</keyword>
<evidence type="ECO:0000256" key="6">
    <source>
        <dbReference type="ARBA" id="ARBA00022989"/>
    </source>
</evidence>
<comment type="similarity">
    <text evidence="8">Belongs to the TRAP transporter small permease family.</text>
</comment>
<keyword evidence="4" id="KW-0997">Cell inner membrane</keyword>
<dbReference type="OrthoDB" id="5465095at2"/>
<evidence type="ECO:0000256" key="4">
    <source>
        <dbReference type="ARBA" id="ARBA00022519"/>
    </source>
</evidence>
<keyword evidence="5 9" id="KW-0812">Transmembrane</keyword>
<dbReference type="InterPro" id="IPR007387">
    <property type="entry name" value="TRAP_DctQ"/>
</dbReference>
<evidence type="ECO:0000256" key="9">
    <source>
        <dbReference type="SAM" id="Phobius"/>
    </source>
</evidence>
<dbReference type="InterPro" id="IPR055348">
    <property type="entry name" value="DctQ"/>
</dbReference>
<accession>A0A4Q0XX95</accession>
<name>A0A4Q0XX95_9BACT</name>
<evidence type="ECO:0000259" key="10">
    <source>
        <dbReference type="Pfam" id="PF04290"/>
    </source>
</evidence>
<comment type="subcellular location">
    <subcellularLocation>
        <location evidence="1">Cell inner membrane</location>
        <topology evidence="1">Multi-pass membrane protein</topology>
    </subcellularLocation>
</comment>
<evidence type="ECO:0000256" key="3">
    <source>
        <dbReference type="ARBA" id="ARBA00022475"/>
    </source>
</evidence>
<sequence length="155" mass="17978">MALNTIAAVISRFIFNDALTFTGELNVIFIIITTFAGLSYAARKARHIRMSALYDALKKPYRKLLMLVIALITSVFMFMLSYYSYLYIVEVYQSGRILPALQIPVFYIYLWVPVGFFITALQYAFTLIKNLQENNVYLSTCMKDEYGEKKEEQNQ</sequence>
<dbReference type="AlphaFoldDB" id="A0A4Q0XX95"/>
<comment type="caution">
    <text evidence="11">The sequence shown here is derived from an EMBL/GenBank/DDBJ whole genome shotgun (WGS) entry which is preliminary data.</text>
</comment>
<dbReference type="Proteomes" id="UP000290657">
    <property type="component" value="Unassembled WGS sequence"/>
</dbReference>
<keyword evidence="3" id="KW-1003">Cell membrane</keyword>
<evidence type="ECO:0000256" key="1">
    <source>
        <dbReference type="ARBA" id="ARBA00004429"/>
    </source>
</evidence>
<evidence type="ECO:0000256" key="2">
    <source>
        <dbReference type="ARBA" id="ARBA00022448"/>
    </source>
</evidence>
<dbReference type="GO" id="GO:0015740">
    <property type="term" value="P:C4-dicarboxylate transport"/>
    <property type="evidence" value="ECO:0007669"/>
    <property type="project" value="TreeGrafter"/>
</dbReference>
<keyword evidence="6 9" id="KW-1133">Transmembrane helix</keyword>
<organism evidence="11 12">
    <name type="scientific">Candidatus Marinarcus aquaticus</name>
    <dbReference type="NCBI Taxonomy" id="2044504"/>
    <lineage>
        <taxon>Bacteria</taxon>
        <taxon>Pseudomonadati</taxon>
        <taxon>Campylobacterota</taxon>
        <taxon>Epsilonproteobacteria</taxon>
        <taxon>Campylobacterales</taxon>
        <taxon>Arcobacteraceae</taxon>
        <taxon>Candidatus Marinarcus</taxon>
    </lineage>
</organism>
<dbReference type="Pfam" id="PF04290">
    <property type="entry name" value="DctQ"/>
    <property type="match status" value="1"/>
</dbReference>
<dbReference type="PANTHER" id="PTHR35011:SF2">
    <property type="entry name" value="2,3-DIKETO-L-GULONATE TRAP TRANSPORTER SMALL PERMEASE PROTEIN YIAM"/>
    <property type="match status" value="1"/>
</dbReference>
<dbReference type="EMBL" id="PDKN01000001">
    <property type="protein sequence ID" value="RXJ60929.1"/>
    <property type="molecule type" value="Genomic_DNA"/>
</dbReference>
<evidence type="ECO:0000313" key="11">
    <source>
        <dbReference type="EMBL" id="RXJ60929.1"/>
    </source>
</evidence>
<dbReference type="GO" id="GO:0005886">
    <property type="term" value="C:plasma membrane"/>
    <property type="evidence" value="ECO:0007669"/>
    <property type="project" value="UniProtKB-SubCell"/>
</dbReference>
<dbReference type="GO" id="GO:0022857">
    <property type="term" value="F:transmembrane transporter activity"/>
    <property type="evidence" value="ECO:0007669"/>
    <property type="project" value="TreeGrafter"/>
</dbReference>
<evidence type="ECO:0000256" key="8">
    <source>
        <dbReference type="ARBA" id="ARBA00038436"/>
    </source>
</evidence>